<dbReference type="PANTHER" id="PTHR43560:SF1">
    <property type="entry name" value="ION-TRANSLOCATING OXIDOREDUCTASE COMPLEX SUBUNIT B"/>
    <property type="match status" value="1"/>
</dbReference>
<dbReference type="InterPro" id="IPR007202">
    <property type="entry name" value="4Fe-4S_dom"/>
</dbReference>
<name>A0A4V2W3D4_9FIRM</name>
<dbReference type="Pfam" id="PF04060">
    <property type="entry name" value="FeS"/>
    <property type="match status" value="1"/>
</dbReference>
<dbReference type="PROSITE" id="PS00198">
    <property type="entry name" value="4FE4S_FER_1"/>
    <property type="match status" value="1"/>
</dbReference>
<feature type="domain" description="4Fe-4S ferredoxin-type" evidence="5">
    <location>
        <begin position="32"/>
        <end position="61"/>
    </location>
</feature>
<dbReference type="InterPro" id="IPR050395">
    <property type="entry name" value="4Fe4S_Ferredoxin_RnfB"/>
</dbReference>
<dbReference type="EMBL" id="SMCQ01000031">
    <property type="protein sequence ID" value="TCV91509.1"/>
    <property type="molecule type" value="Genomic_DNA"/>
</dbReference>
<evidence type="ECO:0000313" key="8">
    <source>
        <dbReference type="Proteomes" id="UP000295515"/>
    </source>
</evidence>
<evidence type="ECO:0000259" key="5">
    <source>
        <dbReference type="PROSITE" id="PS51379"/>
    </source>
</evidence>
<evidence type="ECO:0000256" key="2">
    <source>
        <dbReference type="ARBA" id="ARBA00022723"/>
    </source>
</evidence>
<sequence>MKPVISYLDTKCTHCIKCLKSCPMDAISIVNHQVNIDESKCIHCDVCIQNCPSRVLKVQSAHMNETMKNHQYNIALIPTSLLSDMKSYEDFQRICQAILELGFDEIEQYSDIEGYLYNKAIEESHQKPGLWLTSFCPTINQLIEKNYPTLYDRILPYDYPVEIAARRIRKKHQGQDVGIYSLCECVGKMMLAKEPFGNMESAIDYAMTISHVFPKINKLKSNQKYPIEMNREGVKSNVEDLFGNRSMSIVRVEGLNQSRSLLDLIEFDQIQHIDLVAMFACYQGCIGGYYLWSNPFEGSYNIESMMEQYTLSDLKLNDEEYRIHRQLDHQEMLSMKERMAWFAKVNDILELLPQYDCGACGFANCRSLAQSIVDHKVDIQVCRVRKKGDEK</sequence>
<comment type="caution">
    <text evidence="7">The sequence shown here is derived from an EMBL/GenBank/DDBJ whole genome shotgun (WGS) entry which is preliminary data.</text>
</comment>
<keyword evidence="8" id="KW-1185">Reference proteome</keyword>
<evidence type="ECO:0000256" key="1">
    <source>
        <dbReference type="ARBA" id="ARBA00022485"/>
    </source>
</evidence>
<dbReference type="Pfam" id="PF13237">
    <property type="entry name" value="Fer4_10"/>
    <property type="match status" value="1"/>
</dbReference>
<dbReference type="Gene3D" id="3.30.70.20">
    <property type="match status" value="1"/>
</dbReference>
<keyword evidence="2" id="KW-0479">Metal-binding</keyword>
<dbReference type="RefSeq" id="WP_066450573.1">
    <property type="nucleotide sequence ID" value="NZ_CAUWFI010000001.1"/>
</dbReference>
<dbReference type="SUPFAM" id="SSF53920">
    <property type="entry name" value="Fe-only hydrogenase"/>
    <property type="match status" value="1"/>
</dbReference>
<dbReference type="PANTHER" id="PTHR43560">
    <property type="entry name" value="ION-TRANSLOCATING OXIDOREDUCTASE COMPLEX SUBUNIT B"/>
    <property type="match status" value="1"/>
</dbReference>
<dbReference type="Gene3D" id="1.10.15.40">
    <property type="entry name" value="Electron transport complex subunit B, putative Fe-S cluster"/>
    <property type="match status" value="1"/>
</dbReference>
<reference evidence="7 8" key="1">
    <citation type="submission" date="2019-03" db="EMBL/GenBank/DDBJ databases">
        <title>Genomic Encyclopedia of Type Strains, Phase IV (KMG-IV): sequencing the most valuable type-strain genomes for metagenomic binning, comparative biology and taxonomic classification.</title>
        <authorList>
            <person name="Goeker M."/>
        </authorList>
    </citation>
    <scope>NUCLEOTIDE SEQUENCE [LARGE SCALE GENOMIC DNA]</scope>
    <source>
        <strain evidence="7 8">DSM 29487</strain>
    </source>
</reference>
<dbReference type="InterPro" id="IPR004108">
    <property type="entry name" value="Fe_hydrogenase_lsu_C"/>
</dbReference>
<evidence type="ECO:0000256" key="4">
    <source>
        <dbReference type="ARBA" id="ARBA00023014"/>
    </source>
</evidence>
<keyword evidence="4" id="KW-0411">Iron-sulfur</keyword>
<organism evidence="7 8">
    <name type="scientific">Longibaculum muris</name>
    <dbReference type="NCBI Taxonomy" id="1796628"/>
    <lineage>
        <taxon>Bacteria</taxon>
        <taxon>Bacillati</taxon>
        <taxon>Bacillota</taxon>
        <taxon>Erysipelotrichia</taxon>
        <taxon>Erysipelotrichales</taxon>
        <taxon>Coprobacillaceae</taxon>
        <taxon>Longibaculum</taxon>
    </lineage>
</organism>
<proteinExistence type="predicted"/>
<keyword evidence="1" id="KW-0004">4Fe-4S</keyword>
<dbReference type="SUPFAM" id="SSF54862">
    <property type="entry name" value="4Fe-4S ferredoxins"/>
    <property type="match status" value="1"/>
</dbReference>
<protein>
    <submittedName>
        <fullName evidence="7">Iron only hydrogenase large subunit-like protein</fullName>
    </submittedName>
</protein>
<dbReference type="PROSITE" id="PS51656">
    <property type="entry name" value="4FE4S"/>
    <property type="match status" value="1"/>
</dbReference>
<keyword evidence="3" id="KW-0408">Iron</keyword>
<dbReference type="Pfam" id="PF02906">
    <property type="entry name" value="Fe_hyd_lg_C"/>
    <property type="match status" value="1"/>
</dbReference>
<evidence type="ECO:0000256" key="3">
    <source>
        <dbReference type="ARBA" id="ARBA00023004"/>
    </source>
</evidence>
<dbReference type="GeneID" id="98916652"/>
<feature type="domain" description="4Fe-4S" evidence="6">
    <location>
        <begin position="330"/>
        <end position="391"/>
    </location>
</feature>
<dbReference type="InterPro" id="IPR017900">
    <property type="entry name" value="4Fe4S_Fe_S_CS"/>
</dbReference>
<dbReference type="GO" id="GO:0046872">
    <property type="term" value="F:metal ion binding"/>
    <property type="evidence" value="ECO:0007669"/>
    <property type="project" value="UniProtKB-KW"/>
</dbReference>
<feature type="domain" description="4Fe-4S ferredoxin-type" evidence="5">
    <location>
        <begin position="1"/>
        <end position="31"/>
    </location>
</feature>
<gene>
    <name evidence="7" type="ORF">EDD60_1314</name>
</gene>
<dbReference type="AlphaFoldDB" id="A0A4V2W3D4"/>
<evidence type="ECO:0000313" key="7">
    <source>
        <dbReference type="EMBL" id="TCV91509.1"/>
    </source>
</evidence>
<dbReference type="GO" id="GO:0051539">
    <property type="term" value="F:4 iron, 4 sulfur cluster binding"/>
    <property type="evidence" value="ECO:0007669"/>
    <property type="project" value="UniProtKB-KW"/>
</dbReference>
<accession>A0A4V2W3D4</accession>
<dbReference type="InterPro" id="IPR017896">
    <property type="entry name" value="4Fe4S_Fe-S-bd"/>
</dbReference>
<dbReference type="PROSITE" id="PS51379">
    <property type="entry name" value="4FE4S_FER_2"/>
    <property type="match status" value="2"/>
</dbReference>
<dbReference type="Proteomes" id="UP000295515">
    <property type="component" value="Unassembled WGS sequence"/>
</dbReference>
<dbReference type="Gene3D" id="3.40.950.10">
    <property type="entry name" value="Fe-only Hydrogenase (Larger Subunit), Chain L, domain 3"/>
    <property type="match status" value="1"/>
</dbReference>
<dbReference type="InterPro" id="IPR009016">
    <property type="entry name" value="Fe_hydrogenase"/>
</dbReference>
<evidence type="ECO:0000259" key="6">
    <source>
        <dbReference type="PROSITE" id="PS51656"/>
    </source>
</evidence>